<dbReference type="Gene3D" id="3.10.170.10">
    <property type="match status" value="1"/>
</dbReference>
<dbReference type="EMBL" id="CP044427">
    <property type="protein sequence ID" value="QFG68669.1"/>
    <property type="molecule type" value="Genomic_DNA"/>
</dbReference>
<dbReference type="RefSeq" id="WP_158061055.1">
    <property type="nucleotide sequence ID" value="NZ_CP044427.1"/>
</dbReference>
<evidence type="ECO:0000259" key="12">
    <source>
        <dbReference type="Pfam" id="PF02225"/>
    </source>
</evidence>
<evidence type="ECO:0000256" key="11">
    <source>
        <dbReference type="ARBA" id="ARBA00023145"/>
    </source>
</evidence>
<dbReference type="Gene3D" id="3.50.30.30">
    <property type="match status" value="1"/>
</dbReference>
<dbReference type="SUPFAM" id="SSF55486">
    <property type="entry name" value="Metalloproteases ('zincins'), catalytic domain"/>
    <property type="match status" value="1"/>
</dbReference>
<dbReference type="GO" id="GO:0004222">
    <property type="term" value="F:metalloendopeptidase activity"/>
    <property type="evidence" value="ECO:0007669"/>
    <property type="project" value="InterPro"/>
</dbReference>
<dbReference type="Gene3D" id="1.10.390.10">
    <property type="entry name" value="Neutral Protease Domain 2"/>
    <property type="match status" value="1"/>
</dbReference>
<keyword evidence="4" id="KW-0964">Secreted</keyword>
<dbReference type="PANTHER" id="PTHR33478:SF1">
    <property type="entry name" value="EXTRACELLULAR METALLOPROTEINASE MEP"/>
    <property type="match status" value="1"/>
</dbReference>
<organism evidence="14 15">
    <name type="scientific">Ornithinimicrobium pratense</name>
    <dbReference type="NCBI Taxonomy" id="2593973"/>
    <lineage>
        <taxon>Bacteria</taxon>
        <taxon>Bacillati</taxon>
        <taxon>Actinomycetota</taxon>
        <taxon>Actinomycetes</taxon>
        <taxon>Micrococcales</taxon>
        <taxon>Ornithinimicrobiaceae</taxon>
        <taxon>Ornithinimicrobium</taxon>
    </lineage>
</organism>
<gene>
    <name evidence="14" type="ORF">FY030_08000</name>
</gene>
<evidence type="ECO:0000259" key="13">
    <source>
        <dbReference type="Pfam" id="PF07504"/>
    </source>
</evidence>
<proteinExistence type="inferred from homology"/>
<evidence type="ECO:0000256" key="7">
    <source>
        <dbReference type="ARBA" id="ARBA00022729"/>
    </source>
</evidence>
<dbReference type="Pfam" id="PF02128">
    <property type="entry name" value="Peptidase_M36"/>
    <property type="match status" value="1"/>
</dbReference>
<evidence type="ECO:0000313" key="15">
    <source>
        <dbReference type="Proteomes" id="UP000326546"/>
    </source>
</evidence>
<feature type="domain" description="PA" evidence="12">
    <location>
        <begin position="501"/>
        <end position="573"/>
    </location>
</feature>
<keyword evidence="10 14" id="KW-0482">Metalloprotease</keyword>
<dbReference type="InterPro" id="IPR001842">
    <property type="entry name" value="Peptidase_M36"/>
</dbReference>
<dbReference type="GO" id="GO:0005615">
    <property type="term" value="C:extracellular space"/>
    <property type="evidence" value="ECO:0007669"/>
    <property type="project" value="InterPro"/>
</dbReference>
<evidence type="ECO:0000256" key="5">
    <source>
        <dbReference type="ARBA" id="ARBA00022670"/>
    </source>
</evidence>
<comment type="similarity">
    <text evidence="3">Belongs to the peptidase M36 family.</text>
</comment>
<dbReference type="InterPro" id="IPR027268">
    <property type="entry name" value="Peptidase_M4/M1_CTD_sf"/>
</dbReference>
<evidence type="ECO:0000313" key="14">
    <source>
        <dbReference type="EMBL" id="QFG68669.1"/>
    </source>
</evidence>
<dbReference type="OrthoDB" id="5377264at2"/>
<evidence type="ECO:0000256" key="9">
    <source>
        <dbReference type="ARBA" id="ARBA00022833"/>
    </source>
</evidence>
<keyword evidence="7" id="KW-0732">Signal</keyword>
<evidence type="ECO:0000256" key="3">
    <source>
        <dbReference type="ARBA" id="ARBA00006006"/>
    </source>
</evidence>
<evidence type="ECO:0000256" key="6">
    <source>
        <dbReference type="ARBA" id="ARBA00022723"/>
    </source>
</evidence>
<dbReference type="GO" id="GO:0008270">
    <property type="term" value="F:zinc ion binding"/>
    <property type="evidence" value="ECO:0007669"/>
    <property type="project" value="InterPro"/>
</dbReference>
<keyword evidence="9" id="KW-0862">Zinc</keyword>
<keyword evidence="8" id="KW-0378">Hydrolase</keyword>
<dbReference type="CDD" id="cd09596">
    <property type="entry name" value="M36"/>
    <property type="match status" value="1"/>
</dbReference>
<name>A0A5J6V436_9MICO</name>
<reference evidence="14 15" key="1">
    <citation type="submission" date="2019-09" db="EMBL/GenBank/DDBJ databases">
        <title>Serinicoccus pratensis sp. nov., isolated from meadow soil.</title>
        <authorList>
            <person name="Zhang W."/>
        </authorList>
    </citation>
    <scope>NUCLEOTIDE SEQUENCE [LARGE SCALE GENOMIC DNA]</scope>
    <source>
        <strain evidence="14 15">W204</strain>
    </source>
</reference>
<dbReference type="PANTHER" id="PTHR33478">
    <property type="entry name" value="EXTRACELLULAR METALLOPROTEINASE MEP"/>
    <property type="match status" value="1"/>
</dbReference>
<evidence type="ECO:0000256" key="1">
    <source>
        <dbReference type="ARBA" id="ARBA00001947"/>
    </source>
</evidence>
<evidence type="ECO:0000256" key="2">
    <source>
        <dbReference type="ARBA" id="ARBA00004613"/>
    </source>
</evidence>
<feature type="domain" description="FTP" evidence="13">
    <location>
        <begin position="77"/>
        <end position="125"/>
    </location>
</feature>
<evidence type="ECO:0000256" key="10">
    <source>
        <dbReference type="ARBA" id="ARBA00023049"/>
    </source>
</evidence>
<dbReference type="AlphaFoldDB" id="A0A5J6V436"/>
<dbReference type="NCBIfam" id="NF038114">
    <property type="entry name" value="rightmost"/>
    <property type="match status" value="1"/>
</dbReference>
<comment type="subcellular location">
    <subcellularLocation>
        <location evidence="2">Secreted</location>
    </subcellularLocation>
</comment>
<keyword evidence="5 14" id="KW-0645">Protease</keyword>
<dbReference type="Proteomes" id="UP000326546">
    <property type="component" value="Chromosome"/>
</dbReference>
<evidence type="ECO:0000256" key="4">
    <source>
        <dbReference type="ARBA" id="ARBA00022525"/>
    </source>
</evidence>
<keyword evidence="11" id="KW-0865">Zymogen</keyword>
<protein>
    <submittedName>
        <fullName evidence="14">Metalloprotease</fullName>
    </submittedName>
</protein>
<dbReference type="Pfam" id="PF02225">
    <property type="entry name" value="PA"/>
    <property type="match status" value="1"/>
</dbReference>
<keyword evidence="6" id="KW-0479">Metal-binding</keyword>
<dbReference type="InterPro" id="IPR050371">
    <property type="entry name" value="Fungal_virulence_M36"/>
</dbReference>
<dbReference type="InterPro" id="IPR011096">
    <property type="entry name" value="FTP_domain"/>
</dbReference>
<keyword evidence="15" id="KW-1185">Reference proteome</keyword>
<dbReference type="Pfam" id="PF07504">
    <property type="entry name" value="FTP"/>
    <property type="match status" value="1"/>
</dbReference>
<sequence length="938" mass="100103">MHRRTPLLAAALGIPISMAMLIPGGAVALPQLEQEQRLPSSSDFFQTEPSADAAEKIAFDFLRLKATDYGVAAADLADLQVMSQHTSDHNGVTYVNVVQHHQGREVLGGVATVSVTQDGVVLHVAENLVGGLREASGRASLDAPAALDAAAEEVDLAPEGARVVTQSRDASRATTMSGAGISEEEIPARLVWQPTDEGLRLAWEVVIDDEESAHLWQVTVDAQSGEALAVEDWTDHDHAGHLHGLARDPMAFDAAHAHRLPASVTNPDEYGTPTPVEDGSSYRVFAFPKESPNDGDRSMVTNPADSVGSPFGWHDVTGTPGPDYTTTRGNNVHAYTDRDANNVPDPGSDADGGPSLTFDFPLDLDEHAINYADAATTNLFYANNVIHDVLFRYGFDEAAGNFQVTNYTGEGVGGDDVRAEAMDAGGVNNANFSTPAMDGGRPRMQMYLWPGAQFGMPNGVTVGTGEDATTYDANFAFFTPAPTNAGLPGTPVVIDDTCLPFEAPGAVVVTARTTACAPYTQVRHAEEGGALAVVISHNAATPEGGTAPRLSGSMNEPVGIPAVSITQEDGEALRAQLASGATSASVHKMATHPGIRDGDYENGIIIHEYGHGVSNRLTGGPNINCLSGQEQMGEGWSDYLAITMLMDPTVDRPEEARGMGPYALFQDDRSGGGIRPRPYSRNMEIQPFTYDRIQTGGWLDGATLATPHGVGHGWAAVLWDLNWDLVDKHGFVPNLYTEWDAAGNTRGLQYVMDGMKMQGCRPGFVDGRNGILAATEALGGEDTCNVWSTFARRGLGYSAVQGTSANRDDNVEAFDVPPACEAPGSGFVSPLSNTELNTIKAGSTTPVRFSLDGYRGEDPLRAAHSPMIQQIDCDTREPLQYAITVPTETTGNRGLSYSRGQDRYQYNWKPSANLAGSCQQMIITLEDGTQHRADFRLR</sequence>
<dbReference type="InterPro" id="IPR003137">
    <property type="entry name" value="PA_domain"/>
</dbReference>
<evidence type="ECO:0000256" key="8">
    <source>
        <dbReference type="ARBA" id="ARBA00022801"/>
    </source>
</evidence>
<dbReference type="KEGG" id="serw:FY030_08000"/>
<comment type="cofactor">
    <cofactor evidence="1">
        <name>Zn(2+)</name>
        <dbReference type="ChEBI" id="CHEBI:29105"/>
    </cofactor>
</comment>
<accession>A0A5J6V436</accession>
<dbReference type="GO" id="GO:0006508">
    <property type="term" value="P:proteolysis"/>
    <property type="evidence" value="ECO:0007669"/>
    <property type="project" value="UniProtKB-KW"/>
</dbReference>